<dbReference type="Gene3D" id="1.10.357.10">
    <property type="entry name" value="Tetracycline Repressor, domain 2"/>
    <property type="match status" value="1"/>
</dbReference>
<evidence type="ECO:0000313" key="5">
    <source>
        <dbReference type="Proteomes" id="UP001371305"/>
    </source>
</evidence>
<gene>
    <name evidence="4" type="ORF">WKV53_02085</name>
</gene>
<evidence type="ECO:0000256" key="1">
    <source>
        <dbReference type="ARBA" id="ARBA00023125"/>
    </source>
</evidence>
<keyword evidence="1 2" id="KW-0238">DNA-binding</keyword>
<dbReference type="InterPro" id="IPR009057">
    <property type="entry name" value="Homeodomain-like_sf"/>
</dbReference>
<name>A0ABU9APH4_9BACT</name>
<accession>A0ABU9APH4</accession>
<evidence type="ECO:0000313" key="4">
    <source>
        <dbReference type="EMBL" id="MEK7949265.1"/>
    </source>
</evidence>
<comment type="caution">
    <text evidence="4">The sequence shown here is derived from an EMBL/GenBank/DDBJ whole genome shotgun (WGS) entry which is preliminary data.</text>
</comment>
<dbReference type="PANTHER" id="PTHR30055">
    <property type="entry name" value="HTH-TYPE TRANSCRIPTIONAL REGULATOR RUTR"/>
    <property type="match status" value="1"/>
</dbReference>
<feature type="domain" description="HTH tetR-type" evidence="3">
    <location>
        <begin position="10"/>
        <end position="68"/>
    </location>
</feature>
<feature type="DNA-binding region" description="H-T-H motif" evidence="2">
    <location>
        <begin position="31"/>
        <end position="50"/>
    </location>
</feature>
<proteinExistence type="predicted"/>
<dbReference type="Pfam" id="PF00440">
    <property type="entry name" value="TetR_N"/>
    <property type="match status" value="1"/>
</dbReference>
<dbReference type="Proteomes" id="UP001371305">
    <property type="component" value="Unassembled WGS sequence"/>
</dbReference>
<evidence type="ECO:0000256" key="2">
    <source>
        <dbReference type="PROSITE-ProRule" id="PRU00335"/>
    </source>
</evidence>
<evidence type="ECO:0000259" key="3">
    <source>
        <dbReference type="PROSITE" id="PS50977"/>
    </source>
</evidence>
<dbReference type="RefSeq" id="WP_341402685.1">
    <property type="nucleotide sequence ID" value="NZ_JBBUKT010000001.1"/>
</dbReference>
<protein>
    <submittedName>
        <fullName evidence="4">TetR/AcrR family transcriptional regulator</fullName>
    </submittedName>
</protein>
<dbReference type="InterPro" id="IPR050109">
    <property type="entry name" value="HTH-type_TetR-like_transc_reg"/>
</dbReference>
<sequence>MDRKPSNQELRTRKDLLLAAGRLLKQGVRPTMDEVAKEALISRATAYRYFKNVEALLLEVAVDEAVSDPAEVFARDRSTDPVARIDKAEASMHKMVFENEAELRLFLARSIGRDLSDDALPQRQNRRLPLIEAALEPARARFSDAEYEKLCIALAMIFGTESMIVARDVLRIDERTARKAKSWAVKALVQAAMRKEGHYK</sequence>
<dbReference type="EMBL" id="JBBUKT010000001">
    <property type="protein sequence ID" value="MEK7949265.1"/>
    <property type="molecule type" value="Genomic_DNA"/>
</dbReference>
<dbReference type="InterPro" id="IPR001647">
    <property type="entry name" value="HTH_TetR"/>
</dbReference>
<dbReference type="SUPFAM" id="SSF46689">
    <property type="entry name" value="Homeodomain-like"/>
    <property type="match status" value="1"/>
</dbReference>
<dbReference type="PROSITE" id="PS50977">
    <property type="entry name" value="HTH_TETR_2"/>
    <property type="match status" value="1"/>
</dbReference>
<keyword evidence="5" id="KW-1185">Reference proteome</keyword>
<reference evidence="4 5" key="1">
    <citation type="submission" date="2024-04" db="EMBL/GenBank/DDBJ databases">
        <title>Luteolibacter sp. isolated from soil.</title>
        <authorList>
            <person name="An J."/>
        </authorList>
    </citation>
    <scope>NUCLEOTIDE SEQUENCE [LARGE SCALE GENOMIC DNA]</scope>
    <source>
        <strain evidence="4 5">Y139</strain>
    </source>
</reference>
<organism evidence="4 5">
    <name type="scientific">Luteolibacter soli</name>
    <dbReference type="NCBI Taxonomy" id="3135280"/>
    <lineage>
        <taxon>Bacteria</taxon>
        <taxon>Pseudomonadati</taxon>
        <taxon>Verrucomicrobiota</taxon>
        <taxon>Verrucomicrobiia</taxon>
        <taxon>Verrucomicrobiales</taxon>
        <taxon>Verrucomicrobiaceae</taxon>
        <taxon>Luteolibacter</taxon>
    </lineage>
</organism>